<accession>A0A409VDD3</accession>
<feature type="transmembrane region" description="Helical" evidence="2">
    <location>
        <begin position="43"/>
        <end position="64"/>
    </location>
</feature>
<feature type="transmembrane region" description="Helical" evidence="2">
    <location>
        <begin position="204"/>
        <end position="228"/>
    </location>
</feature>
<feature type="transmembrane region" description="Helical" evidence="2">
    <location>
        <begin position="160"/>
        <end position="183"/>
    </location>
</feature>
<dbReference type="AlphaFoldDB" id="A0A409VDD3"/>
<feature type="region of interest" description="Disordered" evidence="1">
    <location>
        <begin position="357"/>
        <end position="383"/>
    </location>
</feature>
<dbReference type="OrthoDB" id="3032457at2759"/>
<dbReference type="Proteomes" id="UP000284842">
    <property type="component" value="Unassembled WGS sequence"/>
</dbReference>
<evidence type="ECO:0000256" key="1">
    <source>
        <dbReference type="SAM" id="MobiDB-lite"/>
    </source>
</evidence>
<protein>
    <submittedName>
        <fullName evidence="3">Uncharacterized protein</fullName>
    </submittedName>
</protein>
<proteinExistence type="predicted"/>
<feature type="transmembrane region" description="Helical" evidence="2">
    <location>
        <begin position="277"/>
        <end position="296"/>
    </location>
</feature>
<feature type="transmembrane region" description="Helical" evidence="2">
    <location>
        <begin position="115"/>
        <end position="135"/>
    </location>
</feature>
<gene>
    <name evidence="3" type="ORF">CVT24_004274</name>
</gene>
<reference evidence="3 4" key="1">
    <citation type="journal article" date="2018" name="Evol. Lett.">
        <title>Horizontal gene cluster transfer increased hallucinogenic mushroom diversity.</title>
        <authorList>
            <person name="Reynolds H.T."/>
            <person name="Vijayakumar V."/>
            <person name="Gluck-Thaler E."/>
            <person name="Korotkin H.B."/>
            <person name="Matheny P.B."/>
            <person name="Slot J.C."/>
        </authorList>
    </citation>
    <scope>NUCLEOTIDE SEQUENCE [LARGE SCALE GENOMIC DNA]</scope>
    <source>
        <strain evidence="3 4">2629</strain>
    </source>
</reference>
<feature type="compositionally biased region" description="Polar residues" evidence="1">
    <location>
        <begin position="366"/>
        <end position="383"/>
    </location>
</feature>
<evidence type="ECO:0000313" key="3">
    <source>
        <dbReference type="EMBL" id="PPQ63765.1"/>
    </source>
</evidence>
<keyword evidence="2" id="KW-0472">Membrane</keyword>
<keyword evidence="4" id="KW-1185">Reference proteome</keyword>
<keyword evidence="2" id="KW-0812">Transmembrane</keyword>
<organism evidence="3 4">
    <name type="scientific">Panaeolus cyanescens</name>
    <dbReference type="NCBI Taxonomy" id="181874"/>
    <lineage>
        <taxon>Eukaryota</taxon>
        <taxon>Fungi</taxon>
        <taxon>Dikarya</taxon>
        <taxon>Basidiomycota</taxon>
        <taxon>Agaricomycotina</taxon>
        <taxon>Agaricomycetes</taxon>
        <taxon>Agaricomycetidae</taxon>
        <taxon>Agaricales</taxon>
        <taxon>Agaricineae</taxon>
        <taxon>Galeropsidaceae</taxon>
        <taxon>Panaeolus</taxon>
    </lineage>
</organism>
<name>A0A409VDD3_9AGAR</name>
<feature type="transmembrane region" description="Helical" evidence="2">
    <location>
        <begin position="234"/>
        <end position="256"/>
    </location>
</feature>
<feature type="transmembrane region" description="Helical" evidence="2">
    <location>
        <begin position="325"/>
        <end position="353"/>
    </location>
</feature>
<sequence>MIILDDADAASVHTLVQPHSSPDPNTNVTVNPEPRIPRFVSRLTFASFGFSIPPLVLVLLNITLTRLHTVPTIAAFAFGMHFHIGNLIGLLRYLSCRPLSINPKLTLKVNQPAHITFLISVWTFATIMSALALIGPGDVLSKICSPRHRLSPTCVGEARITLIVSTVFSFIEVILLATILLMLSTWNYRNPQAAPRMPMSELNFWKYPLILSSLVFTLPSFIIALLNINIPSSITFSVVAIVAYVLTTPLHVGTIIMWRVSRSTPSVPFEPLARKRCASSIIFVLSLWLLTTIMSGRLATDPKLVEHVCGKSPSPDPNCEARAHIYFTASTIATALEVLILGVLAGISITTVIQKPKKEPSSSSPVNSTATWKGQTTTTREGA</sequence>
<evidence type="ECO:0000256" key="2">
    <source>
        <dbReference type="SAM" id="Phobius"/>
    </source>
</evidence>
<comment type="caution">
    <text evidence="3">The sequence shown here is derived from an EMBL/GenBank/DDBJ whole genome shotgun (WGS) entry which is preliminary data.</text>
</comment>
<dbReference type="InParanoid" id="A0A409VDD3"/>
<dbReference type="EMBL" id="NHTK01006111">
    <property type="protein sequence ID" value="PPQ63765.1"/>
    <property type="molecule type" value="Genomic_DNA"/>
</dbReference>
<evidence type="ECO:0000313" key="4">
    <source>
        <dbReference type="Proteomes" id="UP000284842"/>
    </source>
</evidence>
<keyword evidence="2" id="KW-1133">Transmembrane helix</keyword>
<feature type="transmembrane region" description="Helical" evidence="2">
    <location>
        <begin position="70"/>
        <end position="94"/>
    </location>
</feature>